<feature type="region of interest" description="Disordered" evidence="1">
    <location>
        <begin position="1"/>
        <end position="91"/>
    </location>
</feature>
<feature type="compositionally biased region" description="Polar residues" evidence="1">
    <location>
        <begin position="60"/>
        <end position="69"/>
    </location>
</feature>
<organism evidence="3 4">
    <name type="scientific">Taxus chinensis</name>
    <name type="common">Chinese yew</name>
    <name type="synonym">Taxus wallichiana var. chinensis</name>
    <dbReference type="NCBI Taxonomy" id="29808"/>
    <lineage>
        <taxon>Eukaryota</taxon>
        <taxon>Viridiplantae</taxon>
        <taxon>Streptophyta</taxon>
        <taxon>Embryophyta</taxon>
        <taxon>Tracheophyta</taxon>
        <taxon>Spermatophyta</taxon>
        <taxon>Pinopsida</taxon>
        <taxon>Pinidae</taxon>
        <taxon>Conifers II</taxon>
        <taxon>Cupressales</taxon>
        <taxon>Taxaceae</taxon>
        <taxon>Taxus</taxon>
    </lineage>
</organism>
<proteinExistence type="predicted"/>
<feature type="compositionally biased region" description="Polar residues" evidence="1">
    <location>
        <begin position="36"/>
        <end position="50"/>
    </location>
</feature>
<accession>A0AA38GEY7</accession>
<dbReference type="InterPro" id="IPR055513">
    <property type="entry name" value="DUF7086"/>
</dbReference>
<dbReference type="Proteomes" id="UP000824469">
    <property type="component" value="Unassembled WGS sequence"/>
</dbReference>
<feature type="non-terminal residue" evidence="3">
    <location>
        <position position="1"/>
    </location>
</feature>
<dbReference type="PANTHER" id="PTHR34272:SF1">
    <property type="entry name" value="EXPRESSED PROTEIN"/>
    <property type="match status" value="1"/>
</dbReference>
<reference evidence="3 4" key="1">
    <citation type="journal article" date="2021" name="Nat. Plants">
        <title>The Taxus genome provides insights into paclitaxel biosynthesis.</title>
        <authorList>
            <person name="Xiong X."/>
            <person name="Gou J."/>
            <person name="Liao Q."/>
            <person name="Li Y."/>
            <person name="Zhou Q."/>
            <person name="Bi G."/>
            <person name="Li C."/>
            <person name="Du R."/>
            <person name="Wang X."/>
            <person name="Sun T."/>
            <person name="Guo L."/>
            <person name="Liang H."/>
            <person name="Lu P."/>
            <person name="Wu Y."/>
            <person name="Zhang Z."/>
            <person name="Ro D.K."/>
            <person name="Shang Y."/>
            <person name="Huang S."/>
            <person name="Yan J."/>
        </authorList>
    </citation>
    <scope>NUCLEOTIDE SEQUENCE [LARGE SCALE GENOMIC DNA]</scope>
    <source>
        <strain evidence="3">Ta-2019</strain>
    </source>
</reference>
<evidence type="ECO:0000313" key="3">
    <source>
        <dbReference type="EMBL" id="KAH9320445.1"/>
    </source>
</evidence>
<comment type="caution">
    <text evidence="3">The sequence shown here is derived from an EMBL/GenBank/DDBJ whole genome shotgun (WGS) entry which is preliminary data.</text>
</comment>
<evidence type="ECO:0000256" key="1">
    <source>
        <dbReference type="SAM" id="MobiDB-lite"/>
    </source>
</evidence>
<dbReference type="EMBL" id="JAHRHJ020000003">
    <property type="protein sequence ID" value="KAH9320445.1"/>
    <property type="molecule type" value="Genomic_DNA"/>
</dbReference>
<feature type="compositionally biased region" description="Basic and acidic residues" evidence="1">
    <location>
        <begin position="1"/>
        <end position="21"/>
    </location>
</feature>
<evidence type="ECO:0000313" key="4">
    <source>
        <dbReference type="Proteomes" id="UP000824469"/>
    </source>
</evidence>
<dbReference type="AlphaFoldDB" id="A0AA38GEY7"/>
<dbReference type="Pfam" id="PF23324">
    <property type="entry name" value="DUF7086"/>
    <property type="match status" value="1"/>
</dbReference>
<keyword evidence="4" id="KW-1185">Reference proteome</keyword>
<name>A0AA38GEY7_TAXCH</name>
<protein>
    <recommendedName>
        <fullName evidence="2">DUF7086 domain-containing protein</fullName>
    </recommendedName>
</protein>
<dbReference type="OMA" id="NDHEDIR"/>
<feature type="domain" description="DUF7086" evidence="2">
    <location>
        <begin position="114"/>
        <end position="247"/>
    </location>
</feature>
<evidence type="ECO:0000259" key="2">
    <source>
        <dbReference type="Pfam" id="PF23324"/>
    </source>
</evidence>
<dbReference type="PANTHER" id="PTHR34272">
    <property type="entry name" value="EXPRESSED PROTEIN"/>
    <property type="match status" value="1"/>
</dbReference>
<gene>
    <name evidence="3" type="ORF">KI387_015084</name>
</gene>
<sequence>ERASLQKCADADRLGTERMNYDSEEDSDYLKLTLSPPGQSSVYSKDSASTQGGGEWCAAQANSGSSNETAAPVARRARRGGGGGATGGPSRPKEECIVPAYTWATDRRAVVHSLDYLLGHGIHSIRGDLVCKRCDGKEAREVDLQSSLVPLSSSFLSRKDTLHDRAPKVWMVPRLLDCNLCHQSDCVKPVIDEKKRRINWLFLLLTQTLGLCTLDQLKYFCKHTKKHRTGAKDRVLYLTYVGLLKQLNPSGPYE</sequence>